<accession>A0A243W781</accession>
<reference evidence="2 3" key="1">
    <citation type="submission" date="2017-01" db="EMBL/GenBank/DDBJ databases">
        <title>A new Hymenobacter.</title>
        <authorList>
            <person name="Liang Y."/>
            <person name="Feng F."/>
        </authorList>
    </citation>
    <scope>NUCLEOTIDE SEQUENCE [LARGE SCALE GENOMIC DNA]</scope>
    <source>
        <strain evidence="2">MIMBbqt21</strain>
    </source>
</reference>
<sequence length="62" mass="6734">MSDHNTLPAGWYRVTTNSYTGSGFDRRQNCPSANRTNSVEDNSATFLLNNIMPQAPTTSAPG</sequence>
<dbReference type="Proteomes" id="UP000194873">
    <property type="component" value="Unassembled WGS sequence"/>
</dbReference>
<gene>
    <name evidence="2" type="ORF">BXP70_24615</name>
</gene>
<evidence type="ECO:0000313" key="2">
    <source>
        <dbReference type="EMBL" id="OUJ70282.1"/>
    </source>
</evidence>
<feature type="domain" description="DNA/RNA non-specific endonuclease/pyrophosphatase/phosphodiesterase" evidence="1">
    <location>
        <begin position="4"/>
        <end position="57"/>
    </location>
</feature>
<dbReference type="GO" id="GO:0003676">
    <property type="term" value="F:nucleic acid binding"/>
    <property type="evidence" value="ECO:0007669"/>
    <property type="project" value="InterPro"/>
</dbReference>
<dbReference type="EMBL" id="MTSE01000024">
    <property type="protein sequence ID" value="OUJ70282.1"/>
    <property type="molecule type" value="Genomic_DNA"/>
</dbReference>
<dbReference type="InterPro" id="IPR044925">
    <property type="entry name" value="His-Me_finger_sf"/>
</dbReference>
<evidence type="ECO:0000313" key="3">
    <source>
        <dbReference type="Proteomes" id="UP000194873"/>
    </source>
</evidence>
<dbReference type="AlphaFoldDB" id="A0A243W781"/>
<proteinExistence type="predicted"/>
<comment type="caution">
    <text evidence="2">The sequence shown here is derived from an EMBL/GenBank/DDBJ whole genome shotgun (WGS) entry which is preliminary data.</text>
</comment>
<dbReference type="InterPro" id="IPR044929">
    <property type="entry name" value="DNA/RNA_non-sp_Endonuclease_sf"/>
</dbReference>
<protein>
    <recommendedName>
        <fullName evidence="1">DNA/RNA non-specific endonuclease/pyrophosphatase/phosphodiesterase domain-containing protein</fullName>
    </recommendedName>
</protein>
<name>A0A243W781_9BACT</name>
<dbReference type="GO" id="GO:0016787">
    <property type="term" value="F:hydrolase activity"/>
    <property type="evidence" value="ECO:0007669"/>
    <property type="project" value="InterPro"/>
</dbReference>
<dbReference type="InterPro" id="IPR001604">
    <property type="entry name" value="Endo_G_ENPP1-like_dom"/>
</dbReference>
<dbReference type="Pfam" id="PF01223">
    <property type="entry name" value="Endonuclease_NS"/>
    <property type="match status" value="1"/>
</dbReference>
<dbReference type="SUPFAM" id="SSF54060">
    <property type="entry name" value="His-Me finger endonucleases"/>
    <property type="match status" value="1"/>
</dbReference>
<dbReference type="GO" id="GO:0046872">
    <property type="term" value="F:metal ion binding"/>
    <property type="evidence" value="ECO:0007669"/>
    <property type="project" value="InterPro"/>
</dbReference>
<evidence type="ECO:0000259" key="1">
    <source>
        <dbReference type="Pfam" id="PF01223"/>
    </source>
</evidence>
<dbReference type="Gene3D" id="3.40.570.10">
    <property type="entry name" value="Extracellular Endonuclease, subunit A"/>
    <property type="match status" value="1"/>
</dbReference>
<organism evidence="2 3">
    <name type="scientific">Hymenobacter crusticola</name>
    <dbReference type="NCBI Taxonomy" id="1770526"/>
    <lineage>
        <taxon>Bacteria</taxon>
        <taxon>Pseudomonadati</taxon>
        <taxon>Bacteroidota</taxon>
        <taxon>Cytophagia</taxon>
        <taxon>Cytophagales</taxon>
        <taxon>Hymenobacteraceae</taxon>
        <taxon>Hymenobacter</taxon>
    </lineage>
</organism>
<keyword evidence="3" id="KW-1185">Reference proteome</keyword>